<dbReference type="AlphaFoldDB" id="A0A4R8WDV8"/>
<dbReference type="SUPFAM" id="SSF47384">
    <property type="entry name" value="Homodimeric domain of signal transducing histidine kinase"/>
    <property type="match status" value="1"/>
</dbReference>
<keyword evidence="6" id="KW-0808">Transferase</keyword>
<dbReference type="GO" id="GO:0005886">
    <property type="term" value="C:plasma membrane"/>
    <property type="evidence" value="ECO:0007669"/>
    <property type="project" value="UniProtKB-SubCell"/>
</dbReference>
<dbReference type="FunFam" id="1.10.287.130:FF:000001">
    <property type="entry name" value="Two-component sensor histidine kinase"/>
    <property type="match status" value="1"/>
</dbReference>
<protein>
    <recommendedName>
        <fullName evidence="3">histidine kinase</fullName>
        <ecNumber evidence="3">2.7.13.3</ecNumber>
    </recommendedName>
</protein>
<feature type="transmembrane region" description="Helical" evidence="12">
    <location>
        <begin position="269"/>
        <end position="290"/>
    </location>
</feature>
<keyword evidence="15" id="KW-1185">Reference proteome</keyword>
<feature type="transmembrane region" description="Helical" evidence="12">
    <location>
        <begin position="124"/>
        <end position="148"/>
    </location>
</feature>
<dbReference type="PANTHER" id="PTHR43711">
    <property type="entry name" value="TWO-COMPONENT HISTIDINE KINASE"/>
    <property type="match status" value="1"/>
</dbReference>
<evidence type="ECO:0000256" key="2">
    <source>
        <dbReference type="ARBA" id="ARBA00004651"/>
    </source>
</evidence>
<keyword evidence="9 12" id="KW-1133">Transmembrane helix</keyword>
<feature type="domain" description="Histidine kinase" evidence="13">
    <location>
        <begin position="319"/>
        <end position="533"/>
    </location>
</feature>
<dbReference type="SUPFAM" id="SSF55874">
    <property type="entry name" value="ATPase domain of HSP90 chaperone/DNA topoisomerase II/histidine kinase"/>
    <property type="match status" value="1"/>
</dbReference>
<keyword evidence="4" id="KW-1003">Cell membrane</keyword>
<feature type="transmembrane region" description="Helical" evidence="12">
    <location>
        <begin position="238"/>
        <end position="257"/>
    </location>
</feature>
<evidence type="ECO:0000256" key="5">
    <source>
        <dbReference type="ARBA" id="ARBA00022553"/>
    </source>
</evidence>
<dbReference type="InterPro" id="IPR003594">
    <property type="entry name" value="HATPase_dom"/>
</dbReference>
<keyword evidence="8" id="KW-0418">Kinase</keyword>
<name>A0A4R8WDV8_9MICO</name>
<dbReference type="SMART" id="SM00388">
    <property type="entry name" value="HisKA"/>
    <property type="match status" value="1"/>
</dbReference>
<dbReference type="PROSITE" id="PS50109">
    <property type="entry name" value="HIS_KIN"/>
    <property type="match status" value="1"/>
</dbReference>
<evidence type="ECO:0000256" key="3">
    <source>
        <dbReference type="ARBA" id="ARBA00012438"/>
    </source>
</evidence>
<dbReference type="Pfam" id="PF05231">
    <property type="entry name" value="MASE1"/>
    <property type="match status" value="1"/>
</dbReference>
<feature type="transmembrane region" description="Helical" evidence="12">
    <location>
        <begin position="154"/>
        <end position="177"/>
    </location>
</feature>
<dbReference type="Gene3D" id="1.10.287.130">
    <property type="match status" value="1"/>
</dbReference>
<dbReference type="InterPro" id="IPR005467">
    <property type="entry name" value="His_kinase_dom"/>
</dbReference>
<dbReference type="Proteomes" id="UP000297907">
    <property type="component" value="Unassembled WGS sequence"/>
</dbReference>
<evidence type="ECO:0000256" key="12">
    <source>
        <dbReference type="SAM" id="Phobius"/>
    </source>
</evidence>
<evidence type="ECO:0000256" key="11">
    <source>
        <dbReference type="ARBA" id="ARBA00023136"/>
    </source>
</evidence>
<dbReference type="InterPro" id="IPR036097">
    <property type="entry name" value="HisK_dim/P_sf"/>
</dbReference>
<evidence type="ECO:0000313" key="14">
    <source>
        <dbReference type="EMBL" id="TFC05516.1"/>
    </source>
</evidence>
<dbReference type="EC" id="2.7.13.3" evidence="3"/>
<sequence length="552" mass="58059">MNNVVAWLWAAPRHWRYAAILALLLMAYGLGRASLAAPPSQTGVAHWWPAAAAAVLAMCVARGRERVVVAALVAVVGVASNLGGGRPLPVAIGFGLANALEAMVVTGILATRDEPARLHTVREVLRFAIAAVCGAVTIGVVAAGTLVLFESADFGTVLLSAVPSHAFAVFVLVPLALVQSSRGRPERRLELLIHVGVMLLLLGVAYGPGRLLPISFLILPLLTWAAFRFGIRIVAWELCGTALVTSGLTTMGVGYVTSSPGTTIATAGSFVQIFLVTYASSVLLLAAELAQRDDVLTREREAVHALRELNRQKDDFVSSVSHELRTPITSILGFAEELEDTALDADQARFTRVIVRNSHRLAQVVEDLLDLSKMSTQSDADQAEPINLAALVAECVEELAPQAHAAGVSLTAEFGAGPFDMRSSSADLRRVLTNLVSNSVKFTPPHGQVWVGCTADGDGLLLTVSDNGVGIPPQDIERVFDRFFRSASAELLAGTGLGLPLTKGLVDRLGGTIDLQSDGRAGTHVTVALPRVPPQAAAAAPESDSSGAPARM</sequence>
<proteinExistence type="predicted"/>
<dbReference type="InterPro" id="IPR007895">
    <property type="entry name" value="MASE1"/>
</dbReference>
<feature type="transmembrane region" description="Helical" evidence="12">
    <location>
        <begin position="43"/>
        <end position="60"/>
    </location>
</feature>
<dbReference type="Gene3D" id="3.30.565.10">
    <property type="entry name" value="Histidine kinase-like ATPase, C-terminal domain"/>
    <property type="match status" value="1"/>
</dbReference>
<evidence type="ECO:0000256" key="8">
    <source>
        <dbReference type="ARBA" id="ARBA00022777"/>
    </source>
</evidence>
<evidence type="ECO:0000256" key="6">
    <source>
        <dbReference type="ARBA" id="ARBA00022679"/>
    </source>
</evidence>
<keyword evidence="11 12" id="KW-0472">Membrane</keyword>
<comment type="catalytic activity">
    <reaction evidence="1">
        <text>ATP + protein L-histidine = ADP + protein N-phospho-L-histidine.</text>
        <dbReference type="EC" id="2.7.13.3"/>
    </reaction>
</comment>
<dbReference type="PANTHER" id="PTHR43711:SF1">
    <property type="entry name" value="HISTIDINE KINASE 1"/>
    <property type="match status" value="1"/>
</dbReference>
<feature type="transmembrane region" description="Helical" evidence="12">
    <location>
        <begin position="67"/>
        <end position="84"/>
    </location>
</feature>
<dbReference type="InterPro" id="IPR050736">
    <property type="entry name" value="Sensor_HK_Regulatory"/>
</dbReference>
<dbReference type="SMART" id="SM00387">
    <property type="entry name" value="HATPase_c"/>
    <property type="match status" value="1"/>
</dbReference>
<evidence type="ECO:0000313" key="15">
    <source>
        <dbReference type="Proteomes" id="UP000297907"/>
    </source>
</evidence>
<feature type="transmembrane region" description="Helical" evidence="12">
    <location>
        <begin position="90"/>
        <end position="112"/>
    </location>
</feature>
<evidence type="ECO:0000259" key="13">
    <source>
        <dbReference type="PROSITE" id="PS50109"/>
    </source>
</evidence>
<accession>A0A4R8WDV8</accession>
<dbReference type="GO" id="GO:0000155">
    <property type="term" value="F:phosphorelay sensor kinase activity"/>
    <property type="evidence" value="ECO:0007669"/>
    <property type="project" value="InterPro"/>
</dbReference>
<keyword evidence="7 12" id="KW-0812">Transmembrane</keyword>
<feature type="transmembrane region" description="Helical" evidence="12">
    <location>
        <begin position="189"/>
        <end position="206"/>
    </location>
</feature>
<evidence type="ECO:0000256" key="7">
    <source>
        <dbReference type="ARBA" id="ARBA00022692"/>
    </source>
</evidence>
<evidence type="ECO:0000256" key="10">
    <source>
        <dbReference type="ARBA" id="ARBA00023012"/>
    </source>
</evidence>
<comment type="subcellular location">
    <subcellularLocation>
        <location evidence="2">Cell membrane</location>
        <topology evidence="2">Multi-pass membrane protein</topology>
    </subcellularLocation>
</comment>
<dbReference type="InterPro" id="IPR004358">
    <property type="entry name" value="Sig_transdc_His_kin-like_C"/>
</dbReference>
<gene>
    <name evidence="14" type="ORF">E3O42_02845</name>
</gene>
<comment type="caution">
    <text evidence="14">The sequence shown here is derived from an EMBL/GenBank/DDBJ whole genome shotgun (WGS) entry which is preliminary data.</text>
</comment>
<dbReference type="InterPro" id="IPR036890">
    <property type="entry name" value="HATPase_C_sf"/>
</dbReference>
<dbReference type="PRINTS" id="PR00344">
    <property type="entry name" value="BCTRLSENSOR"/>
</dbReference>
<dbReference type="CDD" id="cd00075">
    <property type="entry name" value="HATPase"/>
    <property type="match status" value="1"/>
</dbReference>
<dbReference type="Pfam" id="PF02518">
    <property type="entry name" value="HATPase_c"/>
    <property type="match status" value="1"/>
</dbReference>
<dbReference type="RefSeq" id="WP_134452420.1">
    <property type="nucleotide sequence ID" value="NZ_SOFL01000008.1"/>
</dbReference>
<dbReference type="InterPro" id="IPR003661">
    <property type="entry name" value="HisK_dim/P_dom"/>
</dbReference>
<dbReference type="EMBL" id="SOFL01000008">
    <property type="protein sequence ID" value="TFC05516.1"/>
    <property type="molecule type" value="Genomic_DNA"/>
</dbReference>
<organism evidence="14 15">
    <name type="scientific">Cryobacterium adonitolivorans</name>
    <dbReference type="NCBI Taxonomy" id="1259189"/>
    <lineage>
        <taxon>Bacteria</taxon>
        <taxon>Bacillati</taxon>
        <taxon>Actinomycetota</taxon>
        <taxon>Actinomycetes</taxon>
        <taxon>Micrococcales</taxon>
        <taxon>Microbacteriaceae</taxon>
        <taxon>Cryobacterium</taxon>
    </lineage>
</organism>
<evidence type="ECO:0000256" key="9">
    <source>
        <dbReference type="ARBA" id="ARBA00022989"/>
    </source>
</evidence>
<reference evidence="14 15" key="1">
    <citation type="submission" date="2019-03" db="EMBL/GenBank/DDBJ databases">
        <title>Genomics of glacier-inhabiting Cryobacterium strains.</title>
        <authorList>
            <person name="Liu Q."/>
            <person name="Xin Y.-H."/>
        </authorList>
    </citation>
    <scope>NUCLEOTIDE SEQUENCE [LARGE SCALE GENOMIC DNA]</scope>
    <source>
        <strain evidence="14 15">RHLS22-1</strain>
    </source>
</reference>
<dbReference type="Pfam" id="PF00512">
    <property type="entry name" value="HisKA"/>
    <property type="match status" value="1"/>
</dbReference>
<dbReference type="OrthoDB" id="9757990at2"/>
<keyword evidence="10" id="KW-0902">Two-component regulatory system</keyword>
<dbReference type="CDD" id="cd00082">
    <property type="entry name" value="HisKA"/>
    <property type="match status" value="1"/>
</dbReference>
<evidence type="ECO:0000256" key="4">
    <source>
        <dbReference type="ARBA" id="ARBA00022475"/>
    </source>
</evidence>
<evidence type="ECO:0000256" key="1">
    <source>
        <dbReference type="ARBA" id="ARBA00000085"/>
    </source>
</evidence>
<keyword evidence="5" id="KW-0597">Phosphoprotein</keyword>